<protein>
    <submittedName>
        <fullName evidence="2">Uncharacterized protein</fullName>
    </submittedName>
</protein>
<evidence type="ECO:0000256" key="1">
    <source>
        <dbReference type="SAM" id="Phobius"/>
    </source>
</evidence>
<gene>
    <name evidence="2" type="ORF">OUZ56_007858</name>
</gene>
<dbReference type="Proteomes" id="UP001234178">
    <property type="component" value="Unassembled WGS sequence"/>
</dbReference>
<feature type="transmembrane region" description="Helical" evidence="1">
    <location>
        <begin position="79"/>
        <end position="98"/>
    </location>
</feature>
<name>A0ABR0ABJ1_9CRUS</name>
<keyword evidence="1" id="KW-0812">Transmembrane</keyword>
<comment type="caution">
    <text evidence="2">The sequence shown here is derived from an EMBL/GenBank/DDBJ whole genome shotgun (WGS) entry which is preliminary data.</text>
</comment>
<keyword evidence="1" id="KW-0472">Membrane</keyword>
<keyword evidence="1" id="KW-1133">Transmembrane helix</keyword>
<dbReference type="EMBL" id="JAOYFB010000037">
    <property type="protein sequence ID" value="KAK4022389.1"/>
    <property type="molecule type" value="Genomic_DNA"/>
</dbReference>
<evidence type="ECO:0000313" key="3">
    <source>
        <dbReference type="Proteomes" id="UP001234178"/>
    </source>
</evidence>
<organism evidence="2 3">
    <name type="scientific">Daphnia magna</name>
    <dbReference type="NCBI Taxonomy" id="35525"/>
    <lineage>
        <taxon>Eukaryota</taxon>
        <taxon>Metazoa</taxon>
        <taxon>Ecdysozoa</taxon>
        <taxon>Arthropoda</taxon>
        <taxon>Crustacea</taxon>
        <taxon>Branchiopoda</taxon>
        <taxon>Diplostraca</taxon>
        <taxon>Cladocera</taxon>
        <taxon>Anomopoda</taxon>
        <taxon>Daphniidae</taxon>
        <taxon>Daphnia</taxon>
    </lineage>
</organism>
<keyword evidence="3" id="KW-1185">Reference proteome</keyword>
<accession>A0ABR0ABJ1</accession>
<reference evidence="2 3" key="1">
    <citation type="journal article" date="2023" name="Nucleic Acids Res.">
        <title>The hologenome of Daphnia magna reveals possible DNA methylation and microbiome-mediated evolution of the host genome.</title>
        <authorList>
            <person name="Chaturvedi A."/>
            <person name="Li X."/>
            <person name="Dhandapani V."/>
            <person name="Marshall H."/>
            <person name="Kissane S."/>
            <person name="Cuenca-Cambronero M."/>
            <person name="Asole G."/>
            <person name="Calvet F."/>
            <person name="Ruiz-Romero M."/>
            <person name="Marangio P."/>
            <person name="Guigo R."/>
            <person name="Rago D."/>
            <person name="Mirbahai L."/>
            <person name="Eastwood N."/>
            <person name="Colbourne J.K."/>
            <person name="Zhou J."/>
            <person name="Mallon E."/>
            <person name="Orsini L."/>
        </authorList>
    </citation>
    <scope>NUCLEOTIDE SEQUENCE [LARGE SCALE GENOMIC DNA]</scope>
    <source>
        <strain evidence="2">LRV0_1</strain>
    </source>
</reference>
<proteinExistence type="predicted"/>
<evidence type="ECO:0000313" key="2">
    <source>
        <dbReference type="EMBL" id="KAK4022389.1"/>
    </source>
</evidence>
<sequence>MTWGDCTSTAEIAMPETTATARASMEPSTYRQQDANAEIRPLFEIRKGYYMKKGHKNVISIATLERQRWFVRVSSDNRWVTYVLTSLWFTLITIPFAMY</sequence>